<sequence>MRAATLILLTLSLSACSLVYPAYPIEAEVVGGTYSRSILESDGYWVITKPFDSYSFYFTLRKTDTADPALDNQWFWLTPESSGYDVSLNQRQARFGEMLVLNVKNKPGQPPPPTGQRGVVVLVSFTEKGKGKTRSIRFVVNDLSARR</sequence>
<dbReference type="OrthoDB" id="26443at2"/>
<dbReference type="EMBL" id="QXDL01000009">
    <property type="protein sequence ID" value="RIH90456.1"/>
    <property type="molecule type" value="Genomic_DNA"/>
</dbReference>
<comment type="caution">
    <text evidence="2">The sequence shown here is derived from an EMBL/GenBank/DDBJ whole genome shotgun (WGS) entry which is preliminary data.</text>
</comment>
<name>A0A399F465_9DEIN</name>
<keyword evidence="1" id="KW-0732">Signal</keyword>
<gene>
    <name evidence="2" type="ORF">Mterra_00438</name>
</gene>
<protein>
    <recommendedName>
        <fullName evidence="4">Lipoprotein</fullName>
    </recommendedName>
</protein>
<organism evidence="2 3">
    <name type="scientific">Calidithermus terrae</name>
    <dbReference type="NCBI Taxonomy" id="1408545"/>
    <lineage>
        <taxon>Bacteria</taxon>
        <taxon>Thermotogati</taxon>
        <taxon>Deinococcota</taxon>
        <taxon>Deinococci</taxon>
        <taxon>Thermales</taxon>
        <taxon>Thermaceae</taxon>
        <taxon>Calidithermus</taxon>
    </lineage>
</organism>
<evidence type="ECO:0008006" key="4">
    <source>
        <dbReference type="Google" id="ProtNLM"/>
    </source>
</evidence>
<feature type="chain" id="PRO_5017448200" description="Lipoprotein" evidence="1">
    <location>
        <begin position="22"/>
        <end position="147"/>
    </location>
</feature>
<feature type="signal peptide" evidence="1">
    <location>
        <begin position="1"/>
        <end position="21"/>
    </location>
</feature>
<accession>A0A399F465</accession>
<evidence type="ECO:0000313" key="2">
    <source>
        <dbReference type="EMBL" id="RIH90456.1"/>
    </source>
</evidence>
<evidence type="ECO:0000313" key="3">
    <source>
        <dbReference type="Proteomes" id="UP000265715"/>
    </source>
</evidence>
<reference evidence="2 3" key="1">
    <citation type="submission" date="2018-08" db="EMBL/GenBank/DDBJ databases">
        <title>Meiothermus terrae DSM 26712 genome sequencing project.</title>
        <authorList>
            <person name="Da Costa M.S."/>
            <person name="Albuquerque L."/>
            <person name="Raposo P."/>
            <person name="Froufe H.J.C."/>
            <person name="Barroso C.S."/>
            <person name="Egas C."/>
        </authorList>
    </citation>
    <scope>NUCLEOTIDE SEQUENCE [LARGE SCALE GENOMIC DNA]</scope>
    <source>
        <strain evidence="2 3">DSM 26712</strain>
    </source>
</reference>
<dbReference type="AlphaFoldDB" id="A0A399F465"/>
<evidence type="ECO:0000256" key="1">
    <source>
        <dbReference type="SAM" id="SignalP"/>
    </source>
</evidence>
<dbReference type="RefSeq" id="WP_119313677.1">
    <property type="nucleotide sequence ID" value="NZ_QXDL01000009.1"/>
</dbReference>
<dbReference type="PROSITE" id="PS51257">
    <property type="entry name" value="PROKAR_LIPOPROTEIN"/>
    <property type="match status" value="1"/>
</dbReference>
<keyword evidence="3" id="KW-1185">Reference proteome</keyword>
<dbReference type="Proteomes" id="UP000265715">
    <property type="component" value="Unassembled WGS sequence"/>
</dbReference>
<proteinExistence type="predicted"/>